<dbReference type="Pfam" id="PF04515">
    <property type="entry name" value="Choline_transpo"/>
    <property type="match status" value="1"/>
</dbReference>
<feature type="transmembrane region" description="Helical" evidence="6">
    <location>
        <begin position="207"/>
        <end position="225"/>
    </location>
</feature>
<keyword evidence="4 6" id="KW-1133">Transmembrane helix</keyword>
<dbReference type="PANTHER" id="PTHR12385">
    <property type="entry name" value="CHOLINE TRANSPORTER-LIKE (SLC FAMILY 44)"/>
    <property type="match status" value="1"/>
</dbReference>
<reference evidence="7 8" key="1">
    <citation type="journal article" date="2021" name="Sci. Rep.">
        <title>The genome of the diatom Chaetoceros tenuissimus carries an ancient integrated fragment of an extant virus.</title>
        <authorList>
            <person name="Hongo Y."/>
            <person name="Kimura K."/>
            <person name="Takaki Y."/>
            <person name="Yoshida Y."/>
            <person name="Baba S."/>
            <person name="Kobayashi G."/>
            <person name="Nagasaki K."/>
            <person name="Hano T."/>
            <person name="Tomaru Y."/>
        </authorList>
    </citation>
    <scope>NUCLEOTIDE SEQUENCE [LARGE SCALE GENOMIC DNA]</scope>
    <source>
        <strain evidence="7 8">NIES-3715</strain>
    </source>
</reference>
<feature type="transmembrane region" description="Helical" evidence="6">
    <location>
        <begin position="181"/>
        <end position="201"/>
    </location>
</feature>
<comment type="similarity">
    <text evidence="2 6">Belongs to the CTL (choline transporter-like) family.</text>
</comment>
<dbReference type="GO" id="GO:0005886">
    <property type="term" value="C:plasma membrane"/>
    <property type="evidence" value="ECO:0007669"/>
    <property type="project" value="UniProtKB-SubCell"/>
</dbReference>
<dbReference type="InterPro" id="IPR007603">
    <property type="entry name" value="Choline_transptr-like"/>
</dbReference>
<keyword evidence="3 6" id="KW-0812">Transmembrane</keyword>
<proteinExistence type="inferred from homology"/>
<evidence type="ECO:0000313" key="7">
    <source>
        <dbReference type="EMBL" id="GFH49267.1"/>
    </source>
</evidence>
<dbReference type="Proteomes" id="UP001054902">
    <property type="component" value="Unassembled WGS sequence"/>
</dbReference>
<evidence type="ECO:0000256" key="6">
    <source>
        <dbReference type="RuleBase" id="RU368066"/>
    </source>
</evidence>
<evidence type="ECO:0000256" key="3">
    <source>
        <dbReference type="ARBA" id="ARBA00022692"/>
    </source>
</evidence>
<feature type="transmembrane region" description="Helical" evidence="6">
    <location>
        <begin position="140"/>
        <end position="160"/>
    </location>
</feature>
<comment type="subcellular location">
    <subcellularLocation>
        <location evidence="6">Cell membrane</location>
        <topology evidence="6">Multi-pass membrane protein</topology>
    </subcellularLocation>
    <subcellularLocation>
        <location evidence="1">Membrane</location>
        <topology evidence="1">Multi-pass membrane protein</topology>
    </subcellularLocation>
</comment>
<feature type="transmembrane region" description="Helical" evidence="6">
    <location>
        <begin position="232"/>
        <end position="248"/>
    </location>
</feature>
<evidence type="ECO:0000256" key="1">
    <source>
        <dbReference type="ARBA" id="ARBA00004141"/>
    </source>
</evidence>
<keyword evidence="5 6" id="KW-0472">Membrane</keyword>
<keyword evidence="8" id="KW-1185">Reference proteome</keyword>
<feature type="transmembrane region" description="Helical" evidence="6">
    <location>
        <begin position="46"/>
        <end position="67"/>
    </location>
</feature>
<accession>A0AAD3CNS0</accession>
<gene>
    <name evidence="7" type="ORF">CTEN210_05743</name>
</gene>
<protein>
    <recommendedName>
        <fullName evidence="6">Choline transporter-like protein</fullName>
    </recommendedName>
</protein>
<feature type="transmembrane region" description="Helical" evidence="6">
    <location>
        <begin position="87"/>
        <end position="107"/>
    </location>
</feature>
<sequence length="467" mass="51013">MKNNTSVVQGQHAMVQPFTVAEPVNEFGETFNGEKGSVQPPKFNDVFFGVLFYAHLIALVCVVPFAIGYDNNNNNNAAEIDLGQITYFVGVCCVFAVGMSTLALGFMMKFSRQLVKISLVFGCFTSFAVMILLFGAGSVMGAVFGAISFAVTLCYTCAVWNRVAFAAANLNTALSAVRSNLGLSVVAYALMIVAAGYSLMWTFISNAVLDAYPAMAFLMLLSYFWTHQVLSNTMHATTAGVIGTWWFAPLEASSFCSPSIKDSFVRSTTYSFGSICFGSLIVAIIQTLRHLQNQLRHSDDDSMKLIGCIIQCILACIEDLIEYFNEWAYIYVGLYGYSYLDAGRNVIQLFQAKGWTTIISDSLAARVLGMISLVIGLFTGLVGFIMASLDQNIFADYGFDNSSGIGFLFGFLVGLILASIFLGIVDSAVKTCIVCFAESPAEFEQNHPQLSLELRDAWRSSWPEIYA</sequence>
<dbReference type="EMBL" id="BLLK01000038">
    <property type="protein sequence ID" value="GFH49267.1"/>
    <property type="molecule type" value="Genomic_DNA"/>
</dbReference>
<name>A0AAD3CNS0_9STRA</name>
<feature type="transmembrane region" description="Helical" evidence="6">
    <location>
        <begin position="363"/>
        <end position="385"/>
    </location>
</feature>
<evidence type="ECO:0000256" key="5">
    <source>
        <dbReference type="ARBA" id="ARBA00023136"/>
    </source>
</evidence>
<evidence type="ECO:0000256" key="2">
    <source>
        <dbReference type="ARBA" id="ARBA00007168"/>
    </source>
</evidence>
<evidence type="ECO:0000256" key="4">
    <source>
        <dbReference type="ARBA" id="ARBA00022989"/>
    </source>
</evidence>
<feature type="transmembrane region" description="Helical" evidence="6">
    <location>
        <begin position="268"/>
        <end position="288"/>
    </location>
</feature>
<dbReference type="PANTHER" id="PTHR12385:SF4">
    <property type="entry name" value="PROTEIN PNS1"/>
    <property type="match status" value="1"/>
</dbReference>
<evidence type="ECO:0000313" key="8">
    <source>
        <dbReference type="Proteomes" id="UP001054902"/>
    </source>
</evidence>
<comment type="caution">
    <text evidence="7">The sequence shown here is derived from an EMBL/GenBank/DDBJ whole genome shotgun (WGS) entry which is preliminary data.</text>
</comment>
<dbReference type="GO" id="GO:0022857">
    <property type="term" value="F:transmembrane transporter activity"/>
    <property type="evidence" value="ECO:0007669"/>
    <property type="project" value="UniProtKB-UniRule"/>
</dbReference>
<comment type="function">
    <text evidence="6">Choline transporter.</text>
</comment>
<feature type="transmembrane region" description="Helical" evidence="6">
    <location>
        <begin position="405"/>
        <end position="425"/>
    </location>
</feature>
<feature type="transmembrane region" description="Helical" evidence="6">
    <location>
        <begin position="114"/>
        <end position="134"/>
    </location>
</feature>
<dbReference type="AlphaFoldDB" id="A0AAD3CNS0"/>
<organism evidence="7 8">
    <name type="scientific">Chaetoceros tenuissimus</name>
    <dbReference type="NCBI Taxonomy" id="426638"/>
    <lineage>
        <taxon>Eukaryota</taxon>
        <taxon>Sar</taxon>
        <taxon>Stramenopiles</taxon>
        <taxon>Ochrophyta</taxon>
        <taxon>Bacillariophyta</taxon>
        <taxon>Coscinodiscophyceae</taxon>
        <taxon>Chaetocerotophycidae</taxon>
        <taxon>Chaetocerotales</taxon>
        <taxon>Chaetocerotaceae</taxon>
        <taxon>Chaetoceros</taxon>
    </lineage>
</organism>